<feature type="domain" description="DNA methylase N-4/N-6" evidence="5">
    <location>
        <begin position="48"/>
        <end position="279"/>
    </location>
</feature>
<evidence type="ECO:0000259" key="5">
    <source>
        <dbReference type="Pfam" id="PF01555"/>
    </source>
</evidence>
<proteinExistence type="inferred from homology"/>
<protein>
    <recommendedName>
        <fullName evidence="4">Methyltransferase</fullName>
        <ecNumber evidence="4">2.1.1.-</ecNumber>
    </recommendedName>
</protein>
<dbReference type="Proteomes" id="UP000255279">
    <property type="component" value="Unassembled WGS sequence"/>
</dbReference>
<dbReference type="InterPro" id="IPR029063">
    <property type="entry name" value="SAM-dependent_MTases_sf"/>
</dbReference>
<dbReference type="EMBL" id="UGQE01000002">
    <property type="protein sequence ID" value="STZ13694.1"/>
    <property type="molecule type" value="Genomic_DNA"/>
</dbReference>
<reference evidence="6 7" key="1">
    <citation type="submission" date="2018-06" db="EMBL/GenBank/DDBJ databases">
        <authorList>
            <consortium name="Pathogen Informatics"/>
            <person name="Doyle S."/>
        </authorList>
    </citation>
    <scope>NUCLEOTIDE SEQUENCE [LARGE SCALE GENOMIC DNA]</scope>
    <source>
        <strain evidence="6 7">NCTC10293</strain>
    </source>
</reference>
<evidence type="ECO:0000256" key="3">
    <source>
        <dbReference type="ARBA" id="ARBA00022679"/>
    </source>
</evidence>
<organism evidence="6 7">
    <name type="scientific">Moraxella caviae</name>
    <dbReference type="NCBI Taxonomy" id="34060"/>
    <lineage>
        <taxon>Bacteria</taxon>
        <taxon>Pseudomonadati</taxon>
        <taxon>Pseudomonadota</taxon>
        <taxon>Gammaproteobacteria</taxon>
        <taxon>Moraxellales</taxon>
        <taxon>Moraxellaceae</taxon>
        <taxon>Moraxella</taxon>
    </lineage>
</organism>
<evidence type="ECO:0000313" key="7">
    <source>
        <dbReference type="Proteomes" id="UP000255279"/>
    </source>
</evidence>
<dbReference type="SUPFAM" id="SSF53335">
    <property type="entry name" value="S-adenosyl-L-methionine-dependent methyltransferases"/>
    <property type="match status" value="1"/>
</dbReference>
<dbReference type="GO" id="GO:0009007">
    <property type="term" value="F:site-specific DNA-methyltransferase (adenine-specific) activity"/>
    <property type="evidence" value="ECO:0007669"/>
    <property type="project" value="TreeGrafter"/>
</dbReference>
<accession>A0A378R6E0</accession>
<dbReference type="PANTHER" id="PTHR13370:SF3">
    <property type="entry name" value="TRNA (GUANINE(10)-N2)-METHYLTRANSFERASE HOMOLOG"/>
    <property type="match status" value="1"/>
</dbReference>
<gene>
    <name evidence="6" type="primary">dpnA_2</name>
    <name evidence="6" type="ORF">NCTC10293_01272</name>
</gene>
<dbReference type="PROSITE" id="PS00092">
    <property type="entry name" value="N6_MTASE"/>
    <property type="match status" value="1"/>
</dbReference>
<dbReference type="GO" id="GO:0003677">
    <property type="term" value="F:DNA binding"/>
    <property type="evidence" value="ECO:0007669"/>
    <property type="project" value="InterPro"/>
</dbReference>
<keyword evidence="2 6" id="KW-0489">Methyltransferase</keyword>
<dbReference type="RefSeq" id="WP_211276078.1">
    <property type="nucleotide sequence ID" value="NZ_MUXU01000048.1"/>
</dbReference>
<evidence type="ECO:0000256" key="1">
    <source>
        <dbReference type="ARBA" id="ARBA00006594"/>
    </source>
</evidence>
<evidence type="ECO:0000256" key="2">
    <source>
        <dbReference type="ARBA" id="ARBA00022603"/>
    </source>
</evidence>
<keyword evidence="3 6" id="KW-0808">Transferase</keyword>
<dbReference type="InterPro" id="IPR002052">
    <property type="entry name" value="DNA_methylase_N6_adenine_CS"/>
</dbReference>
<dbReference type="InterPro" id="IPR002941">
    <property type="entry name" value="DNA_methylase_N4/N6"/>
</dbReference>
<comment type="similarity">
    <text evidence="1 4">Belongs to the N(4)/N(6)-methyltransferase family.</text>
</comment>
<dbReference type="CDD" id="cd02440">
    <property type="entry name" value="AdoMet_MTases"/>
    <property type="match status" value="1"/>
</dbReference>
<dbReference type="GO" id="GO:0008170">
    <property type="term" value="F:N-methyltransferase activity"/>
    <property type="evidence" value="ECO:0007669"/>
    <property type="project" value="InterPro"/>
</dbReference>
<evidence type="ECO:0000256" key="4">
    <source>
        <dbReference type="RuleBase" id="RU362026"/>
    </source>
</evidence>
<dbReference type="Pfam" id="PF01555">
    <property type="entry name" value="N6_N4_Mtase"/>
    <property type="match status" value="1"/>
</dbReference>
<dbReference type="REBASE" id="404891">
    <property type="entry name" value="M.Mca10293I"/>
</dbReference>
<dbReference type="InterPro" id="IPR001091">
    <property type="entry name" value="RM_Methyltransferase"/>
</dbReference>
<sequence>MSYNEPFIKKSWFQLFSASKLIENKMILNQIINGDAIQKLNELPENSVDLIFADPPYWMRVDGVLQRVEGTDFDGCDDEWDQFDTLEQYEQFTKDWLSACYRVLKPNGSIWVIGGMQCVYSIGAIMQQLGFWLINDVVWHKKNPTPNFKGTRLNNAQETLIWATKSKKSKYTFHYKTAKELNTDTVTPEEYAAGVRKQMGSVWRFAVCSGNERLKNSSGEKLHTTQKPQELLERIIAISSNKGDVVLDPFGGTMTTAAAAKKLGRNYITIERSLEYCHYGKHRLDSVVFDSFENQNIANAVFDIKPLKVTMKDMIGDGYFIEGEWFYLKTGNKVATLLADGKLLYNDEAINMHTCAALAKKAKAERLNGFDHWYVMRDNELISINEIRNSYRSKQAI</sequence>
<evidence type="ECO:0000313" key="6">
    <source>
        <dbReference type="EMBL" id="STZ13694.1"/>
    </source>
</evidence>
<dbReference type="PRINTS" id="PR00508">
    <property type="entry name" value="S21N4MTFRASE"/>
</dbReference>
<dbReference type="GO" id="GO:0032259">
    <property type="term" value="P:methylation"/>
    <property type="evidence" value="ECO:0007669"/>
    <property type="project" value="UniProtKB-KW"/>
</dbReference>
<dbReference type="PANTHER" id="PTHR13370">
    <property type="entry name" value="RNA METHYLASE-RELATED"/>
    <property type="match status" value="1"/>
</dbReference>
<dbReference type="GO" id="GO:0005737">
    <property type="term" value="C:cytoplasm"/>
    <property type="evidence" value="ECO:0007669"/>
    <property type="project" value="TreeGrafter"/>
</dbReference>
<dbReference type="Gene3D" id="3.40.50.150">
    <property type="entry name" value="Vaccinia Virus protein VP39"/>
    <property type="match status" value="1"/>
</dbReference>
<dbReference type="EC" id="2.1.1.-" evidence="4"/>
<name>A0A378R6E0_9GAMM</name>
<dbReference type="AlphaFoldDB" id="A0A378R6E0"/>